<dbReference type="OrthoDB" id="2592579at2759"/>
<dbReference type="PANTHER" id="PTHR28163">
    <property type="entry name" value="PROTEIN PET117 HOMOLOG, MITOCHONDRIAL"/>
    <property type="match status" value="1"/>
</dbReference>
<keyword evidence="4" id="KW-0496">Mitochondrion</keyword>
<proteinExistence type="inferred from homology"/>
<dbReference type="RefSeq" id="XP_028477169.1">
    <property type="nucleotide sequence ID" value="XM_028622277.1"/>
</dbReference>
<comment type="caution">
    <text evidence="6">The sequence shown here is derived from an EMBL/GenBank/DDBJ whole genome shotgun (WGS) entry which is preliminary data.</text>
</comment>
<dbReference type="GO" id="GO:0033617">
    <property type="term" value="P:mitochondrial respiratory chain complex IV assembly"/>
    <property type="evidence" value="ECO:0007669"/>
    <property type="project" value="TreeGrafter"/>
</dbReference>
<dbReference type="GeneID" id="39591427"/>
<organism evidence="6 7">
    <name type="scientific">Apiotrichum porosum</name>
    <dbReference type="NCBI Taxonomy" id="105984"/>
    <lineage>
        <taxon>Eukaryota</taxon>
        <taxon>Fungi</taxon>
        <taxon>Dikarya</taxon>
        <taxon>Basidiomycota</taxon>
        <taxon>Agaricomycotina</taxon>
        <taxon>Tremellomycetes</taxon>
        <taxon>Trichosporonales</taxon>
        <taxon>Trichosporonaceae</taxon>
        <taxon>Apiotrichum</taxon>
    </lineage>
</organism>
<reference evidence="6 7" key="1">
    <citation type="submission" date="2018-11" db="EMBL/GenBank/DDBJ databases">
        <title>Genome sequence of Apiotrichum porosum DSM 27194.</title>
        <authorList>
            <person name="Aliyu H."/>
            <person name="Gorte O."/>
            <person name="Ochsenreither K."/>
        </authorList>
    </citation>
    <scope>NUCLEOTIDE SEQUENCE [LARGE SCALE GENOMIC DNA]</scope>
    <source>
        <strain evidence="6 7">DSM 27194</strain>
    </source>
</reference>
<dbReference type="GO" id="GO:0005739">
    <property type="term" value="C:mitochondrion"/>
    <property type="evidence" value="ECO:0007669"/>
    <property type="project" value="UniProtKB-SubCell"/>
</dbReference>
<comment type="similarity">
    <text evidence="2">Belongs to the PET117 family.</text>
</comment>
<accession>A0A427XWP2</accession>
<dbReference type="Pfam" id="PF15786">
    <property type="entry name" value="PET117"/>
    <property type="match status" value="1"/>
</dbReference>
<comment type="subcellular location">
    <subcellularLocation>
        <location evidence="1">Mitochondrion</location>
    </subcellularLocation>
</comment>
<gene>
    <name evidence="6" type="ORF">EHS24_006884</name>
</gene>
<evidence type="ECO:0000256" key="1">
    <source>
        <dbReference type="ARBA" id="ARBA00004173"/>
    </source>
</evidence>
<feature type="transmembrane region" description="Helical" evidence="5">
    <location>
        <begin position="7"/>
        <end position="26"/>
    </location>
</feature>
<dbReference type="STRING" id="105984.A0A427XWP2"/>
<evidence type="ECO:0000313" key="6">
    <source>
        <dbReference type="EMBL" id="RSH83217.1"/>
    </source>
</evidence>
<evidence type="ECO:0000256" key="4">
    <source>
        <dbReference type="ARBA" id="ARBA00023128"/>
    </source>
</evidence>
<dbReference type="EMBL" id="RSCE01000004">
    <property type="protein sequence ID" value="RSH83217.1"/>
    <property type="molecule type" value="Genomic_DNA"/>
</dbReference>
<keyword evidence="5" id="KW-1133">Transmembrane helix</keyword>
<keyword evidence="7" id="KW-1185">Reference proteome</keyword>
<name>A0A427XWP2_9TREE</name>
<dbReference type="PANTHER" id="PTHR28163:SF1">
    <property type="entry name" value="PROTEIN PET117 HOMOLOG, MITOCHONDRIAL"/>
    <property type="match status" value="1"/>
</dbReference>
<protein>
    <submittedName>
        <fullName evidence="6">Uncharacterized protein</fullName>
    </submittedName>
</protein>
<sequence length="132" mass="14380">MSRAAKMFLGTSVTFMGVTIWGVHWMQQRESDNMYLGVIRDEERVRNRELEKARVAAAGAAGAPVNAVQPAAVVDEDCVTCVVSPPPQLLEAQSKEQRAAERAARLAEYEQQKGLAASLGKSQNKPVAERVV</sequence>
<evidence type="ECO:0000256" key="3">
    <source>
        <dbReference type="ARBA" id="ARBA00022946"/>
    </source>
</evidence>
<keyword evidence="5" id="KW-0812">Transmembrane</keyword>
<dbReference type="AlphaFoldDB" id="A0A427XWP2"/>
<dbReference type="InterPro" id="IPR031568">
    <property type="entry name" value="Pet117"/>
</dbReference>
<keyword evidence="5" id="KW-0472">Membrane</keyword>
<evidence type="ECO:0000313" key="7">
    <source>
        <dbReference type="Proteomes" id="UP000279236"/>
    </source>
</evidence>
<dbReference type="Proteomes" id="UP000279236">
    <property type="component" value="Unassembled WGS sequence"/>
</dbReference>
<keyword evidence="3" id="KW-0809">Transit peptide</keyword>
<evidence type="ECO:0000256" key="2">
    <source>
        <dbReference type="ARBA" id="ARBA00008197"/>
    </source>
</evidence>
<evidence type="ECO:0000256" key="5">
    <source>
        <dbReference type="SAM" id="Phobius"/>
    </source>
</evidence>